<reference evidence="1" key="1">
    <citation type="submission" date="2025-08" db="UniProtKB">
        <authorList>
            <consortium name="Ensembl"/>
        </authorList>
    </citation>
    <scope>IDENTIFICATION</scope>
</reference>
<reference evidence="1" key="2">
    <citation type="submission" date="2025-09" db="UniProtKB">
        <authorList>
            <consortium name="Ensembl"/>
        </authorList>
    </citation>
    <scope>IDENTIFICATION</scope>
</reference>
<organism evidence="1 2">
    <name type="scientific">Otus sunia</name>
    <name type="common">Oriental scops-owl</name>
    <dbReference type="NCBI Taxonomy" id="257818"/>
    <lineage>
        <taxon>Eukaryota</taxon>
        <taxon>Metazoa</taxon>
        <taxon>Chordata</taxon>
        <taxon>Craniata</taxon>
        <taxon>Vertebrata</taxon>
        <taxon>Euteleostomi</taxon>
        <taxon>Archelosauria</taxon>
        <taxon>Archosauria</taxon>
        <taxon>Dinosauria</taxon>
        <taxon>Saurischia</taxon>
        <taxon>Theropoda</taxon>
        <taxon>Coelurosauria</taxon>
        <taxon>Aves</taxon>
        <taxon>Neognathae</taxon>
        <taxon>Neoaves</taxon>
        <taxon>Telluraves</taxon>
        <taxon>Strigiformes</taxon>
        <taxon>Strigidae</taxon>
        <taxon>Otus</taxon>
    </lineage>
</organism>
<dbReference type="AlphaFoldDB" id="A0A8C8BQJ5"/>
<sequence>MAVAGSGWGLAQLAEALGSSEQALRLIVSILMGKGGCPMKFWVLKAFGGVVT</sequence>
<proteinExistence type="predicted"/>
<dbReference type="Ensembl" id="ENSOSUT00000021841.1">
    <property type="protein sequence ID" value="ENSOSUP00000021181.1"/>
    <property type="gene ID" value="ENSOSUG00000014709.1"/>
</dbReference>
<accession>A0A8C8BQJ5</accession>
<name>A0A8C8BQJ5_9STRI</name>
<dbReference type="Proteomes" id="UP000694552">
    <property type="component" value="Unplaced"/>
</dbReference>
<evidence type="ECO:0000313" key="2">
    <source>
        <dbReference type="Proteomes" id="UP000694552"/>
    </source>
</evidence>
<keyword evidence="2" id="KW-1185">Reference proteome</keyword>
<evidence type="ECO:0000313" key="1">
    <source>
        <dbReference type="Ensembl" id="ENSOSUP00000021181.1"/>
    </source>
</evidence>
<protein>
    <submittedName>
        <fullName evidence="1">Uncharacterized protein</fullName>
    </submittedName>
</protein>